<evidence type="ECO:0000256" key="5">
    <source>
        <dbReference type="ARBA" id="ARBA00022977"/>
    </source>
</evidence>
<comment type="catalytic activity">
    <reaction evidence="6 9 10">
        <text>4-methyl-5-(2-phosphooxyethyl)-thiazole + 4-amino-2-methyl-5-(diphosphooxymethyl)pyrimidine + H(+) = thiamine phosphate + diphosphate</text>
        <dbReference type="Rhea" id="RHEA:22328"/>
        <dbReference type="ChEBI" id="CHEBI:15378"/>
        <dbReference type="ChEBI" id="CHEBI:33019"/>
        <dbReference type="ChEBI" id="CHEBI:37575"/>
        <dbReference type="ChEBI" id="CHEBI:57841"/>
        <dbReference type="ChEBI" id="CHEBI:58296"/>
        <dbReference type="EC" id="2.5.1.3"/>
    </reaction>
</comment>
<dbReference type="PIRSF" id="PIRSF000512">
    <property type="entry name" value="TMP_PPase_Cyanobac_prd"/>
    <property type="match status" value="1"/>
</dbReference>
<evidence type="ECO:0000313" key="15">
    <source>
        <dbReference type="Proteomes" id="UP000319908"/>
    </source>
</evidence>
<comment type="cofactor">
    <cofactor evidence="9">
        <name>Mg(2+)</name>
        <dbReference type="ChEBI" id="CHEBI:18420"/>
    </cofactor>
    <text evidence="9">Binds 1 Mg(2+) ion per subunit.</text>
</comment>
<reference evidence="14 15" key="1">
    <citation type="journal article" date="2020" name="Antonie Van Leeuwenhoek">
        <title>Rhodopirellula heiligendammensis sp. nov., Rhodopirellula pilleata sp. nov., and Rhodopirellula solitaria sp. nov. isolated from natural or artificial marine surfaces in Northern Germany and California, USA, and emended description of the genus Rhodopirellula.</title>
        <authorList>
            <person name="Kallscheuer N."/>
            <person name="Wiegand S."/>
            <person name="Jogler M."/>
            <person name="Boedeker C."/>
            <person name="Peeters S.H."/>
            <person name="Rast P."/>
            <person name="Heuer A."/>
            <person name="Jetten M.S.M."/>
            <person name="Rohde M."/>
            <person name="Jogler C."/>
        </authorList>
    </citation>
    <scope>NUCLEOTIDE SEQUENCE [LARGE SCALE GENOMIC DNA]</scope>
    <source>
        <strain evidence="14 15">Poly21</strain>
    </source>
</reference>
<dbReference type="AlphaFoldDB" id="A0A5C6BJL6"/>
<keyword evidence="4 9" id="KW-0460">Magnesium</keyword>
<comment type="caution">
    <text evidence="14">The sequence shown here is derived from an EMBL/GenBank/DDBJ whole genome shotgun (WGS) entry which is preliminary data.</text>
</comment>
<evidence type="ECO:0000256" key="6">
    <source>
        <dbReference type="ARBA" id="ARBA00047334"/>
    </source>
</evidence>
<comment type="similarity">
    <text evidence="9 10">Belongs to the thiamine-phosphate synthase family.</text>
</comment>
<evidence type="ECO:0000259" key="12">
    <source>
        <dbReference type="Pfam" id="PF02581"/>
    </source>
</evidence>
<evidence type="ECO:0000256" key="2">
    <source>
        <dbReference type="ARBA" id="ARBA00022679"/>
    </source>
</evidence>
<dbReference type="UniPathway" id="UPA00060">
    <property type="reaction ID" value="UER00141"/>
</dbReference>
<keyword evidence="2 9" id="KW-0808">Transferase</keyword>
<dbReference type="Proteomes" id="UP000319908">
    <property type="component" value="Unassembled WGS sequence"/>
</dbReference>
<gene>
    <name evidence="9 14" type="primary">thiE</name>
    <name evidence="14" type="ORF">Poly21_45500</name>
</gene>
<dbReference type="GO" id="GO:0000287">
    <property type="term" value="F:magnesium ion binding"/>
    <property type="evidence" value="ECO:0007669"/>
    <property type="project" value="UniProtKB-UniRule"/>
</dbReference>
<feature type="binding site" evidence="9">
    <location>
        <position position="292"/>
    </location>
    <ligand>
        <name>2-[(2R,5Z)-2-carboxy-4-methylthiazol-5(2H)-ylidene]ethyl phosphate</name>
        <dbReference type="ChEBI" id="CHEBI:62899"/>
    </ligand>
</feature>
<feature type="domain" description="Thiamine phosphate synthase/TenI" evidence="12">
    <location>
        <begin position="128"/>
        <end position="315"/>
    </location>
</feature>
<keyword evidence="3 9" id="KW-0479">Metal-binding</keyword>
<evidence type="ECO:0000256" key="8">
    <source>
        <dbReference type="ARBA" id="ARBA00047883"/>
    </source>
</evidence>
<dbReference type="InterPro" id="IPR036206">
    <property type="entry name" value="ThiamineP_synth_sf"/>
</dbReference>
<feature type="binding site" evidence="9">
    <location>
        <position position="257"/>
    </location>
    <ligand>
        <name>4-amino-2-methyl-5-(diphosphooxymethyl)pyrimidine</name>
        <dbReference type="ChEBI" id="CHEBI:57841"/>
    </ligand>
</feature>
<protein>
    <recommendedName>
        <fullName evidence="9">Thiamine-phosphate synthase</fullName>
        <shortName evidence="9">TP synthase</shortName>
        <shortName evidence="9">TPS</shortName>
        <ecNumber evidence="9">2.5.1.3</ecNumber>
    </recommendedName>
    <alternativeName>
        <fullName evidence="9">Thiamine-phosphate pyrophosphorylase</fullName>
        <shortName evidence="9">TMP pyrophosphorylase</shortName>
        <shortName evidence="9">TMP-PPase</shortName>
    </alternativeName>
</protein>
<evidence type="ECO:0000256" key="7">
    <source>
        <dbReference type="ARBA" id="ARBA00047851"/>
    </source>
</evidence>
<dbReference type="HAMAP" id="MF_00097">
    <property type="entry name" value="TMP_synthase"/>
    <property type="match status" value="1"/>
</dbReference>
<dbReference type="CDD" id="cd00564">
    <property type="entry name" value="TMP_TenI"/>
    <property type="match status" value="1"/>
</dbReference>
<dbReference type="GO" id="GO:0009228">
    <property type="term" value="P:thiamine biosynthetic process"/>
    <property type="evidence" value="ECO:0007669"/>
    <property type="project" value="UniProtKB-KW"/>
</dbReference>
<dbReference type="EMBL" id="SJPU01000003">
    <property type="protein sequence ID" value="TWU10644.1"/>
    <property type="molecule type" value="Genomic_DNA"/>
</dbReference>
<feature type="binding site" evidence="9">
    <location>
        <position position="228"/>
    </location>
    <ligand>
        <name>4-amino-2-methyl-5-(diphosphooxymethyl)pyrimidine</name>
        <dbReference type="ChEBI" id="CHEBI:57841"/>
    </ligand>
</feature>
<comment type="pathway">
    <text evidence="1 9 11">Cofactor biosynthesis; thiamine diphosphate biosynthesis; thiamine phosphate from 4-amino-2-methyl-5-diphosphomethylpyrimidine and 4-methyl-5-(2-phosphoethyl)-thiazole: step 1/1.</text>
</comment>
<dbReference type="Pfam" id="PF02581">
    <property type="entry name" value="TMP-TENI"/>
    <property type="match status" value="1"/>
</dbReference>
<keyword evidence="5 9" id="KW-0784">Thiamine biosynthesis</keyword>
<dbReference type="SUPFAM" id="SSF51391">
    <property type="entry name" value="Thiamin phosphate synthase"/>
    <property type="match status" value="1"/>
</dbReference>
<comment type="catalytic activity">
    <reaction evidence="8 9 10">
        <text>2-[(2R,5Z)-2-carboxy-4-methylthiazol-5(2H)-ylidene]ethyl phosphate + 4-amino-2-methyl-5-(diphosphooxymethyl)pyrimidine + 2 H(+) = thiamine phosphate + CO2 + diphosphate</text>
        <dbReference type="Rhea" id="RHEA:47844"/>
        <dbReference type="ChEBI" id="CHEBI:15378"/>
        <dbReference type="ChEBI" id="CHEBI:16526"/>
        <dbReference type="ChEBI" id="CHEBI:33019"/>
        <dbReference type="ChEBI" id="CHEBI:37575"/>
        <dbReference type="ChEBI" id="CHEBI:57841"/>
        <dbReference type="ChEBI" id="CHEBI:62899"/>
        <dbReference type="EC" id="2.5.1.3"/>
    </reaction>
</comment>
<evidence type="ECO:0000256" key="4">
    <source>
        <dbReference type="ARBA" id="ARBA00022842"/>
    </source>
</evidence>
<dbReference type="Pfam" id="PF17792">
    <property type="entry name" value="ThiD2"/>
    <property type="match status" value="1"/>
</dbReference>
<dbReference type="InterPro" id="IPR013785">
    <property type="entry name" value="Aldolase_TIM"/>
</dbReference>
<evidence type="ECO:0000256" key="1">
    <source>
        <dbReference type="ARBA" id="ARBA00005165"/>
    </source>
</evidence>
<dbReference type="InterPro" id="IPR016229">
    <property type="entry name" value="TMP_synthase_cyanobac_bac"/>
</dbReference>
<comment type="catalytic activity">
    <reaction evidence="7 9 10">
        <text>2-(2-carboxy-4-methylthiazol-5-yl)ethyl phosphate + 4-amino-2-methyl-5-(diphosphooxymethyl)pyrimidine + 2 H(+) = thiamine phosphate + CO2 + diphosphate</text>
        <dbReference type="Rhea" id="RHEA:47848"/>
        <dbReference type="ChEBI" id="CHEBI:15378"/>
        <dbReference type="ChEBI" id="CHEBI:16526"/>
        <dbReference type="ChEBI" id="CHEBI:33019"/>
        <dbReference type="ChEBI" id="CHEBI:37575"/>
        <dbReference type="ChEBI" id="CHEBI:57841"/>
        <dbReference type="ChEBI" id="CHEBI:62890"/>
        <dbReference type="EC" id="2.5.1.3"/>
    </reaction>
</comment>
<comment type="caution">
    <text evidence="9">Lacks conserved residue(s) required for the propagation of feature annotation.</text>
</comment>
<dbReference type="GO" id="GO:0004789">
    <property type="term" value="F:thiamine-phosphate diphosphorylase activity"/>
    <property type="evidence" value="ECO:0007669"/>
    <property type="project" value="UniProtKB-UniRule"/>
</dbReference>
<feature type="binding site" evidence="9">
    <location>
        <position position="189"/>
    </location>
    <ligand>
        <name>4-amino-2-methyl-5-(diphosphooxymethyl)pyrimidine</name>
        <dbReference type="ChEBI" id="CHEBI:57841"/>
    </ligand>
</feature>
<dbReference type="PANTHER" id="PTHR20857:SF15">
    <property type="entry name" value="THIAMINE-PHOSPHATE SYNTHASE"/>
    <property type="match status" value="1"/>
</dbReference>
<keyword evidence="15" id="KW-1185">Reference proteome</keyword>
<feature type="binding site" evidence="9">
    <location>
        <position position="209"/>
    </location>
    <ligand>
        <name>Mg(2+)</name>
        <dbReference type="ChEBI" id="CHEBI:18420"/>
    </ligand>
</feature>
<accession>A0A5C6BJL6</accession>
<dbReference type="InterPro" id="IPR041397">
    <property type="entry name" value="ThiD2"/>
</dbReference>
<proteinExistence type="inferred from homology"/>
<dbReference type="Gene3D" id="3.20.20.70">
    <property type="entry name" value="Aldolase class I"/>
    <property type="match status" value="1"/>
</dbReference>
<evidence type="ECO:0000256" key="10">
    <source>
        <dbReference type="RuleBase" id="RU003826"/>
    </source>
</evidence>
<feature type="domain" description="ThiD2" evidence="13">
    <location>
        <begin position="1"/>
        <end position="107"/>
    </location>
</feature>
<evidence type="ECO:0000256" key="3">
    <source>
        <dbReference type="ARBA" id="ARBA00022723"/>
    </source>
</evidence>
<dbReference type="InterPro" id="IPR022998">
    <property type="entry name" value="ThiamineP_synth_TenI"/>
</dbReference>
<dbReference type="InterPro" id="IPR034291">
    <property type="entry name" value="TMP_synthase"/>
</dbReference>
<dbReference type="NCBIfam" id="TIGR00693">
    <property type="entry name" value="thiE"/>
    <property type="match status" value="1"/>
</dbReference>
<evidence type="ECO:0000256" key="11">
    <source>
        <dbReference type="RuleBase" id="RU004253"/>
    </source>
</evidence>
<dbReference type="EC" id="2.5.1.3" evidence="9"/>
<dbReference type="PANTHER" id="PTHR20857">
    <property type="entry name" value="THIAMINE-PHOSPHATE PYROPHOSPHORYLASE"/>
    <property type="match status" value="1"/>
</dbReference>
<name>A0A5C6BJL6_9BACT</name>
<organism evidence="14 15">
    <name type="scientific">Allorhodopirellula heiligendammensis</name>
    <dbReference type="NCBI Taxonomy" id="2714739"/>
    <lineage>
        <taxon>Bacteria</taxon>
        <taxon>Pseudomonadati</taxon>
        <taxon>Planctomycetota</taxon>
        <taxon>Planctomycetia</taxon>
        <taxon>Pirellulales</taxon>
        <taxon>Pirellulaceae</taxon>
        <taxon>Allorhodopirellula</taxon>
    </lineage>
</organism>
<sequence length="342" mass="37154">MEETARFILNASSLTQQLKSLRHRFAASMERLPRKELLEARNSGLDVGTAASTQREQQRGSVTQIVAAAAGRTQQAMRCLEEYGKLIDVTFATEVEQLRYQCYDICSRLEQLCLGSRDRLNRLQNARLYCLMDTCASERKMLDRIRSLAAAGVDIIQLRESSVDDRTLWKRAAAGTHLARELGVLWIINDRADIAAAADADGVHVGQDELPVSQVRRIVGAEKLIGLSTHNIEQVRDAVRSTADYIGCGPVFPGTTKSFDEFPGCGFLQEIVSELNDVNGPPPTLAAFAIGGITPANAARVAAVGFGRVAVTSALSEGCESSNAAALRRCLQHVPLSTTKIP</sequence>
<feature type="binding site" evidence="9">
    <location>
        <position position="190"/>
    </location>
    <ligand>
        <name>Mg(2+)</name>
        <dbReference type="ChEBI" id="CHEBI:18420"/>
    </ligand>
</feature>
<comment type="function">
    <text evidence="9">Condenses 4-methyl-5-(beta-hydroxyethyl)thiazole monophosphate (THZ-P) and 2-methyl-4-amino-5-hydroxymethyl pyrimidine pyrophosphate (HMP-PP) to form thiamine monophosphate (TMP).</text>
</comment>
<dbReference type="GO" id="GO:0009229">
    <property type="term" value="P:thiamine diphosphate biosynthetic process"/>
    <property type="evidence" value="ECO:0007669"/>
    <property type="project" value="UniProtKB-UniRule"/>
</dbReference>
<dbReference type="GO" id="GO:0005737">
    <property type="term" value="C:cytoplasm"/>
    <property type="evidence" value="ECO:0007669"/>
    <property type="project" value="TreeGrafter"/>
</dbReference>
<evidence type="ECO:0000259" key="13">
    <source>
        <dbReference type="Pfam" id="PF17792"/>
    </source>
</evidence>
<evidence type="ECO:0000313" key="14">
    <source>
        <dbReference type="EMBL" id="TWU10644.1"/>
    </source>
</evidence>
<evidence type="ECO:0000256" key="9">
    <source>
        <dbReference type="HAMAP-Rule" id="MF_00097"/>
    </source>
</evidence>